<proteinExistence type="predicted"/>
<sequence>MRIERDNTFSIAIFFCPLSRVVERQPARPAATLAGQQFFSLLFYTTIVCNLLSINADARNWRRDAPGWCADGRGVKCELQETWVVFLSSYMQMTS</sequence>
<name>A0ABX6FVC0_9BURK</name>
<accession>A0ABX6FVC0</accession>
<keyword evidence="2" id="KW-1185">Reference proteome</keyword>
<organism evidence="1 2">
    <name type="scientific">Pseudoduganella flava</name>
    <dbReference type="NCBI Taxonomy" id="871742"/>
    <lineage>
        <taxon>Bacteria</taxon>
        <taxon>Pseudomonadati</taxon>
        <taxon>Pseudomonadota</taxon>
        <taxon>Betaproteobacteria</taxon>
        <taxon>Burkholderiales</taxon>
        <taxon>Oxalobacteraceae</taxon>
        <taxon>Telluria group</taxon>
        <taxon>Pseudoduganella</taxon>
    </lineage>
</organism>
<evidence type="ECO:0000313" key="1">
    <source>
        <dbReference type="EMBL" id="QGZ41472.1"/>
    </source>
</evidence>
<dbReference type="Proteomes" id="UP000437862">
    <property type="component" value="Chromosome"/>
</dbReference>
<dbReference type="RefSeq" id="WP_145872861.1">
    <property type="nucleotide sequence ID" value="NZ_CP046904.1"/>
</dbReference>
<reference evidence="1 2" key="1">
    <citation type="submission" date="2019-12" db="EMBL/GenBank/DDBJ databases">
        <title>Draft Genome Sequences of Six Type Strains of the Genus Massilia.</title>
        <authorList>
            <person name="Miess H."/>
            <person name="Frediansyah A."/>
            <person name="Goeker M."/>
            <person name="Gross H."/>
        </authorList>
    </citation>
    <scope>NUCLEOTIDE SEQUENCE [LARGE SCALE GENOMIC DNA]</scope>
    <source>
        <strain evidence="1 2">DSM 26639</strain>
    </source>
</reference>
<protein>
    <submittedName>
        <fullName evidence="1">Uncharacterized protein</fullName>
    </submittedName>
</protein>
<gene>
    <name evidence="1" type="ORF">GO485_22020</name>
</gene>
<dbReference type="EMBL" id="CP046904">
    <property type="protein sequence ID" value="QGZ41472.1"/>
    <property type="molecule type" value="Genomic_DNA"/>
</dbReference>
<evidence type="ECO:0000313" key="2">
    <source>
        <dbReference type="Proteomes" id="UP000437862"/>
    </source>
</evidence>